<evidence type="ECO:0000313" key="2">
    <source>
        <dbReference type="Proteomes" id="UP001358586"/>
    </source>
</evidence>
<proteinExistence type="predicted"/>
<comment type="caution">
    <text evidence="1">The sequence shown here is derived from an EMBL/GenBank/DDBJ whole genome shotgun (WGS) entry which is preliminary data.</text>
</comment>
<evidence type="ECO:0000313" key="1">
    <source>
        <dbReference type="EMBL" id="KAK5811063.1"/>
    </source>
</evidence>
<dbReference type="Proteomes" id="UP001358586">
    <property type="component" value="Chromosome 8"/>
</dbReference>
<organism evidence="1 2">
    <name type="scientific">Gossypium arboreum</name>
    <name type="common">Tree cotton</name>
    <name type="synonym">Gossypium nanking</name>
    <dbReference type="NCBI Taxonomy" id="29729"/>
    <lineage>
        <taxon>Eukaryota</taxon>
        <taxon>Viridiplantae</taxon>
        <taxon>Streptophyta</taxon>
        <taxon>Embryophyta</taxon>
        <taxon>Tracheophyta</taxon>
        <taxon>Spermatophyta</taxon>
        <taxon>Magnoliopsida</taxon>
        <taxon>eudicotyledons</taxon>
        <taxon>Gunneridae</taxon>
        <taxon>Pentapetalae</taxon>
        <taxon>rosids</taxon>
        <taxon>malvids</taxon>
        <taxon>Malvales</taxon>
        <taxon>Malvaceae</taxon>
        <taxon>Malvoideae</taxon>
        <taxon>Gossypium</taxon>
    </lineage>
</organism>
<sequence>MGLGEICVKRIQGNYFLLEILDDDLLDILKQSEWSYLKDFFINITPWSEKLVFSERVTWLERSGVPLHYWNYETFKRVAGLWGNVVSMGENFTKTSNFEKLEMLVLIHQTMKIEEVIWLEIGEKSYPISVSEKCWSENTKINLSNRERHQNEVEESVSESRSAVGLIPEDFPEGNRNVLKGVIMEHGIENENFDYDCQILSGDLIEGGKVAESKGFEGEGDAGCNNFVKTVDRASENIVSMGLAMVLGPGEVSFGDGNMDEEEIEDALLNSIRYRKKKKQFNKKISSMKEIQDKVLTSKEKHKRDRSRRKEKDKVVSDCDGKIVNFSLSDSDISNRRKESKLEVVTGDLISRIWGDDNFDFRYAAALGRELVSLIGLKEKVGMKVLVSDVEDRLIWVHDSKGVFSVKKLSKLLLEVGVEDLSFNFDKIWKLKVPPRVRSFLWMISIDKLPTKEFLSRRVKSLWLISVTATCWSTWLARNELVFDYKYTSMNDLVFQSKLRALMWVRNVNEDLRVEERLWWICPIICWNEAIRTGMSGSSLSIELGSKEVFCWIENQGLQPWQLYPCLKDIDSRLVRLGNILSLPFSELLGYGAGMVCLC</sequence>
<keyword evidence="2" id="KW-1185">Reference proteome</keyword>
<gene>
    <name evidence="1" type="ORF">PVK06_026382</name>
</gene>
<dbReference type="EMBL" id="JARKNE010000008">
    <property type="protein sequence ID" value="KAK5811063.1"/>
    <property type="molecule type" value="Genomic_DNA"/>
</dbReference>
<reference evidence="1 2" key="1">
    <citation type="submission" date="2023-03" db="EMBL/GenBank/DDBJ databases">
        <title>WGS of Gossypium arboreum.</title>
        <authorList>
            <person name="Yu D."/>
        </authorList>
    </citation>
    <scope>NUCLEOTIDE SEQUENCE [LARGE SCALE GENOMIC DNA]</scope>
    <source>
        <tissue evidence="1">Leaf</tissue>
    </source>
</reference>
<evidence type="ECO:0008006" key="3">
    <source>
        <dbReference type="Google" id="ProtNLM"/>
    </source>
</evidence>
<accession>A0ABR0NXI5</accession>
<protein>
    <recommendedName>
        <fullName evidence="3">DUF4283 domain-containing protein</fullName>
    </recommendedName>
</protein>
<name>A0ABR0NXI5_GOSAR</name>